<dbReference type="EMBL" id="UGXK01000001">
    <property type="protein sequence ID" value="SUG72245.1"/>
    <property type="molecule type" value="Genomic_DNA"/>
</dbReference>
<sequence>MNVIHSLKIGPLYFNAVSNGEKKAELRINDRNYQCGDFLLLREWAGEYSGNKLVVKVTHILPLEGLVTVGGNWMMMSISPLNESDIQALSMAAVGGVE</sequence>
<name>A0A379UVX6_SALET</name>
<dbReference type="InterPro" id="IPR015947">
    <property type="entry name" value="PUA-like_sf"/>
</dbReference>
<proteinExistence type="predicted"/>
<dbReference type="SUPFAM" id="SSF88697">
    <property type="entry name" value="PUA domain-like"/>
    <property type="match status" value="1"/>
</dbReference>
<evidence type="ECO:0000313" key="2">
    <source>
        <dbReference type="EMBL" id="SUG72245.1"/>
    </source>
</evidence>
<accession>A0A379UVX6</accession>
<organism evidence="2 3">
    <name type="scientific">Salmonella enterica I</name>
    <dbReference type="NCBI Taxonomy" id="59201"/>
    <lineage>
        <taxon>Bacteria</taxon>
        <taxon>Pseudomonadati</taxon>
        <taxon>Pseudomonadota</taxon>
        <taxon>Gammaproteobacteria</taxon>
        <taxon>Enterobacterales</taxon>
        <taxon>Enterobacteriaceae</taxon>
        <taxon>Salmonella</taxon>
    </lineage>
</organism>
<dbReference type="Gene3D" id="2.30.130.30">
    <property type="entry name" value="Hypothetical protein"/>
    <property type="match status" value="1"/>
</dbReference>
<evidence type="ECO:0000259" key="1">
    <source>
        <dbReference type="Pfam" id="PF12961"/>
    </source>
</evidence>
<dbReference type="AlphaFoldDB" id="A0A379UVX6"/>
<dbReference type="Pfam" id="PF12961">
    <property type="entry name" value="DUF3850"/>
    <property type="match status" value="1"/>
</dbReference>
<feature type="domain" description="DUF3850" evidence="1">
    <location>
        <begin position="4"/>
        <end position="63"/>
    </location>
</feature>
<dbReference type="Proteomes" id="UP000255534">
    <property type="component" value="Unassembled WGS sequence"/>
</dbReference>
<evidence type="ECO:0000313" key="3">
    <source>
        <dbReference type="Proteomes" id="UP000255534"/>
    </source>
</evidence>
<dbReference type="InterPro" id="IPR039440">
    <property type="entry name" value="DUF3850"/>
</dbReference>
<gene>
    <name evidence="2" type="ORF">NCTC5798_03442</name>
</gene>
<protein>
    <submittedName>
        <fullName evidence="2">Gp91</fullName>
    </submittedName>
</protein>
<reference evidence="2 3" key="1">
    <citation type="submission" date="2018-06" db="EMBL/GenBank/DDBJ databases">
        <authorList>
            <consortium name="Pathogen Informatics"/>
            <person name="Doyle S."/>
        </authorList>
    </citation>
    <scope>NUCLEOTIDE SEQUENCE [LARGE SCALE GENOMIC DNA]</scope>
    <source>
        <strain evidence="2 3">NCTC5798</strain>
    </source>
</reference>